<dbReference type="Pfam" id="PF02348">
    <property type="entry name" value="CTP_transf_3"/>
    <property type="match status" value="1"/>
</dbReference>
<keyword evidence="7" id="KW-1185">Reference proteome</keyword>
<dbReference type="GO" id="GO:0033468">
    <property type="term" value="P:CMP-keto-3-deoxy-D-manno-octulosonic acid biosynthetic process"/>
    <property type="evidence" value="ECO:0007669"/>
    <property type="project" value="UniProtKB-UniRule"/>
</dbReference>
<dbReference type="OrthoDB" id="9815559at2"/>
<dbReference type="Proteomes" id="UP000029629">
    <property type="component" value="Unassembled WGS sequence"/>
</dbReference>
<evidence type="ECO:0000256" key="5">
    <source>
        <dbReference type="HAMAP-Rule" id="MF_00057"/>
    </source>
</evidence>
<dbReference type="eggNOG" id="COG1212">
    <property type="taxonomic scope" value="Bacteria"/>
</dbReference>
<dbReference type="GO" id="GO:0016020">
    <property type="term" value="C:membrane"/>
    <property type="evidence" value="ECO:0007669"/>
    <property type="project" value="UniProtKB-SubCell"/>
</dbReference>
<keyword evidence="5" id="KW-0963">Cytoplasm</keyword>
<keyword evidence="2 5" id="KW-0808">Transferase</keyword>
<organism evidence="6 7">
    <name type="scientific">Oligella urethralis DNF00040</name>
    <dbReference type="NCBI Taxonomy" id="1401065"/>
    <lineage>
        <taxon>Bacteria</taxon>
        <taxon>Pseudomonadati</taxon>
        <taxon>Pseudomonadota</taxon>
        <taxon>Betaproteobacteria</taxon>
        <taxon>Burkholderiales</taxon>
        <taxon>Alcaligenaceae</taxon>
        <taxon>Oligella</taxon>
    </lineage>
</organism>
<dbReference type="UniPathway" id="UPA00358">
    <property type="reaction ID" value="UER00476"/>
</dbReference>
<evidence type="ECO:0000256" key="4">
    <source>
        <dbReference type="ARBA" id="ARBA00022985"/>
    </source>
</evidence>
<dbReference type="GO" id="GO:0009103">
    <property type="term" value="P:lipopolysaccharide biosynthetic process"/>
    <property type="evidence" value="ECO:0007669"/>
    <property type="project" value="UniProtKB-UniRule"/>
</dbReference>
<dbReference type="NCBIfam" id="NF009905">
    <property type="entry name" value="PRK13368.1"/>
    <property type="match status" value="1"/>
</dbReference>
<evidence type="ECO:0000256" key="3">
    <source>
        <dbReference type="ARBA" id="ARBA00022695"/>
    </source>
</evidence>
<dbReference type="AlphaFoldDB" id="A0A096B6Z1"/>
<evidence type="ECO:0000256" key="2">
    <source>
        <dbReference type="ARBA" id="ARBA00022679"/>
    </source>
</evidence>
<dbReference type="CDD" id="cd02517">
    <property type="entry name" value="CMP-KDO-Synthetase"/>
    <property type="match status" value="1"/>
</dbReference>
<comment type="pathway">
    <text evidence="5">Nucleotide-sugar biosynthesis; CMP-3-deoxy-D-manno-octulosonate biosynthesis; CMP-3-deoxy-D-manno-octulosonate from 3-deoxy-D-manno-octulosonate and CTP: step 1/1.</text>
</comment>
<dbReference type="InterPro" id="IPR003329">
    <property type="entry name" value="Cytidylyl_trans"/>
</dbReference>
<keyword evidence="3 5" id="KW-0548">Nucleotidyltransferase</keyword>
<comment type="catalytic activity">
    <reaction evidence="5">
        <text>3-deoxy-alpha-D-manno-oct-2-ulosonate + CTP = CMP-3-deoxy-beta-D-manno-octulosonate + diphosphate</text>
        <dbReference type="Rhea" id="RHEA:23448"/>
        <dbReference type="ChEBI" id="CHEBI:33019"/>
        <dbReference type="ChEBI" id="CHEBI:37563"/>
        <dbReference type="ChEBI" id="CHEBI:85986"/>
        <dbReference type="ChEBI" id="CHEBI:85987"/>
        <dbReference type="EC" id="2.7.7.38"/>
    </reaction>
</comment>
<comment type="caution">
    <text evidence="6">The sequence shown here is derived from an EMBL/GenBank/DDBJ whole genome shotgun (WGS) entry which is preliminary data.</text>
</comment>
<accession>A0A096B6Z1</accession>
<comment type="function">
    <text evidence="5">Activates KDO (a required 8-carbon sugar) for incorporation into bacterial lipopolysaccharide in Gram-negative bacteria.</text>
</comment>
<dbReference type="EC" id="2.7.7.38" evidence="5"/>
<dbReference type="NCBIfam" id="TIGR00466">
    <property type="entry name" value="kdsB"/>
    <property type="match status" value="1"/>
</dbReference>
<gene>
    <name evidence="5" type="primary">kdsB</name>
    <name evidence="6" type="ORF">HMPREF2130_09130</name>
</gene>
<dbReference type="GO" id="GO:0005829">
    <property type="term" value="C:cytosol"/>
    <property type="evidence" value="ECO:0007669"/>
    <property type="project" value="TreeGrafter"/>
</dbReference>
<dbReference type="EMBL" id="JRNI01000044">
    <property type="protein sequence ID" value="KGF29014.1"/>
    <property type="molecule type" value="Genomic_DNA"/>
</dbReference>
<keyword evidence="4 5" id="KW-0448">Lipopolysaccharide biosynthesis</keyword>
<dbReference type="PANTHER" id="PTHR42866">
    <property type="entry name" value="3-DEOXY-MANNO-OCTULOSONATE CYTIDYLYLTRANSFERASE"/>
    <property type="match status" value="1"/>
</dbReference>
<dbReference type="HAMAP" id="MF_00057">
    <property type="entry name" value="KdsB"/>
    <property type="match status" value="1"/>
</dbReference>
<dbReference type="RefSeq" id="WP_018026953.1">
    <property type="nucleotide sequence ID" value="NZ_JRNI01000044.1"/>
</dbReference>
<dbReference type="FunFam" id="3.90.550.10:FF:000011">
    <property type="entry name" value="3-deoxy-manno-octulosonate cytidylyltransferase"/>
    <property type="match status" value="1"/>
</dbReference>
<dbReference type="PANTHER" id="PTHR42866:SF2">
    <property type="entry name" value="3-DEOXY-MANNO-OCTULOSONATE CYTIDYLYLTRANSFERASE, MITOCHONDRIAL"/>
    <property type="match status" value="1"/>
</dbReference>
<proteinExistence type="inferred from homology"/>
<name>A0A096B6Z1_9BURK</name>
<comment type="subcellular location">
    <subcellularLocation>
        <location evidence="5">Cytoplasm</location>
    </subcellularLocation>
    <subcellularLocation>
        <location evidence="1">Membrane</location>
    </subcellularLocation>
</comment>
<evidence type="ECO:0000313" key="7">
    <source>
        <dbReference type="Proteomes" id="UP000029629"/>
    </source>
</evidence>
<evidence type="ECO:0000256" key="1">
    <source>
        <dbReference type="ARBA" id="ARBA00004370"/>
    </source>
</evidence>
<dbReference type="InterPro" id="IPR004528">
    <property type="entry name" value="KdsB"/>
</dbReference>
<dbReference type="NCBIfam" id="NF003952">
    <property type="entry name" value="PRK05450.1-5"/>
    <property type="match status" value="1"/>
</dbReference>
<reference evidence="6 7" key="1">
    <citation type="submission" date="2014-07" db="EMBL/GenBank/DDBJ databases">
        <authorList>
            <person name="McCorrison J."/>
            <person name="Sanka R."/>
            <person name="Torralba M."/>
            <person name="Gillis M."/>
            <person name="Haft D.H."/>
            <person name="Methe B."/>
            <person name="Sutton G."/>
            <person name="Nelson K.E."/>
        </authorList>
    </citation>
    <scope>NUCLEOTIDE SEQUENCE [LARGE SCALE GENOMIC DNA]</scope>
    <source>
        <strain evidence="6 7">DNF00040</strain>
    </source>
</reference>
<dbReference type="GO" id="GO:0008690">
    <property type="term" value="F:3-deoxy-manno-octulosonate cytidylyltransferase activity"/>
    <property type="evidence" value="ECO:0007669"/>
    <property type="project" value="UniProtKB-UniRule"/>
</dbReference>
<sequence>MSLAKQQPDFIAVVPARAASSRLPGKMLADIAGTPMVVHTARRAEASAAKAVYVATDDEAIFEVVTAHGFQALMTSAAHPSGTDRLAEVVQQLKLSPDTIVVNVQGDEPLIEPRLINQVATTLAASPAAAIATAAYPIQQLEKLFNPNVVKVVLTQTAEALYFSRAPIPWARDSFNAEPKRLPEQMQAYHHIGLYAYRAHFLSAFPSLSQGPLEQLESLEQLRALEHGYKIQVMLTDSAPAPGVDSAEDLEIVRKFF</sequence>
<dbReference type="GeneID" id="93427602"/>
<protein>
    <recommendedName>
        <fullName evidence="5">3-deoxy-manno-octulosonate cytidylyltransferase</fullName>
        <ecNumber evidence="5">2.7.7.38</ecNumber>
    </recommendedName>
    <alternativeName>
        <fullName evidence="5">CMP-2-keto-3-deoxyoctulosonic acid synthase</fullName>
        <shortName evidence="5">CKS</shortName>
        <shortName evidence="5">CMP-KDO synthase</shortName>
    </alternativeName>
</protein>
<dbReference type="SUPFAM" id="SSF53448">
    <property type="entry name" value="Nucleotide-diphospho-sugar transferases"/>
    <property type="match status" value="1"/>
</dbReference>
<dbReference type="Gene3D" id="3.90.550.10">
    <property type="entry name" value="Spore Coat Polysaccharide Biosynthesis Protein SpsA, Chain A"/>
    <property type="match status" value="1"/>
</dbReference>
<evidence type="ECO:0000313" key="6">
    <source>
        <dbReference type="EMBL" id="KGF29014.1"/>
    </source>
</evidence>
<comment type="similarity">
    <text evidence="5">Belongs to the KdsB family.</text>
</comment>
<dbReference type="InterPro" id="IPR029044">
    <property type="entry name" value="Nucleotide-diphossugar_trans"/>
</dbReference>
<dbReference type="NCBIfam" id="NF003950">
    <property type="entry name" value="PRK05450.1-3"/>
    <property type="match status" value="1"/>
</dbReference>